<evidence type="ECO:0000256" key="6">
    <source>
        <dbReference type="SAM" id="Phobius"/>
    </source>
</evidence>
<feature type="transmembrane region" description="Helical" evidence="6">
    <location>
        <begin position="153"/>
        <end position="178"/>
    </location>
</feature>
<evidence type="ECO:0000256" key="1">
    <source>
        <dbReference type="ARBA" id="ARBA00004141"/>
    </source>
</evidence>
<comment type="subcellular location">
    <subcellularLocation>
        <location evidence="1">Membrane</location>
        <topology evidence="1">Multi-pass membrane protein</topology>
    </subcellularLocation>
</comment>
<evidence type="ECO:0000313" key="7">
    <source>
        <dbReference type="EMBL" id="ELZ27474.1"/>
    </source>
</evidence>
<dbReference type="GO" id="GO:0016020">
    <property type="term" value="C:membrane"/>
    <property type="evidence" value="ECO:0007669"/>
    <property type="project" value="UniProtKB-SubCell"/>
</dbReference>
<dbReference type="AlphaFoldDB" id="M0D011"/>
<name>M0D011_9EURY</name>
<feature type="compositionally biased region" description="Low complexity" evidence="5">
    <location>
        <begin position="1"/>
        <end position="15"/>
    </location>
</feature>
<dbReference type="Pfam" id="PF09685">
    <property type="entry name" value="MamF_MmsF"/>
    <property type="match status" value="1"/>
</dbReference>
<dbReference type="PANTHER" id="PTHR36460">
    <property type="entry name" value="UPF0132 DOMAIN PROTEIN (AFU_ORTHOLOGUE AFUA_3G10255)"/>
    <property type="match status" value="1"/>
</dbReference>
<evidence type="ECO:0000256" key="2">
    <source>
        <dbReference type="ARBA" id="ARBA00022692"/>
    </source>
</evidence>
<keyword evidence="4 6" id="KW-0472">Membrane</keyword>
<gene>
    <name evidence="7" type="ORF">C475_06130</name>
</gene>
<sequence>MTDDGSAGSSDSDGNGRVDGSSDGQSVDGEAIEGRSTSGQSTGSRSAGGQSDGQASGQSGGRSTGRAGNTQPSGEMTGPAAGGTDLEPNVAAAIAYLFAPLTGIVMLLVEGDDDFVRFHSIQSIGFGAVVIGVWVAVGVVMGILTVIPVVGDIFAFLVLPLNAVVGLGAFAVWLLLILKAYQGERYGLPVLGPIAASN</sequence>
<evidence type="ECO:0000256" key="3">
    <source>
        <dbReference type="ARBA" id="ARBA00022989"/>
    </source>
</evidence>
<dbReference type="Proteomes" id="UP000011626">
    <property type="component" value="Unassembled WGS sequence"/>
</dbReference>
<evidence type="ECO:0008006" key="9">
    <source>
        <dbReference type="Google" id="ProtNLM"/>
    </source>
</evidence>
<feature type="transmembrane region" description="Helical" evidence="6">
    <location>
        <begin position="121"/>
        <end position="147"/>
    </location>
</feature>
<evidence type="ECO:0000313" key="8">
    <source>
        <dbReference type="Proteomes" id="UP000011626"/>
    </source>
</evidence>
<protein>
    <recommendedName>
        <fullName evidence="9">DUF4870 domain-containing protein</fullName>
    </recommendedName>
</protein>
<feature type="compositionally biased region" description="Low complexity" evidence="5">
    <location>
        <begin position="34"/>
        <end position="57"/>
    </location>
</feature>
<evidence type="ECO:0000256" key="4">
    <source>
        <dbReference type="ARBA" id="ARBA00023136"/>
    </source>
</evidence>
<accession>M0D011</accession>
<feature type="transmembrane region" description="Helical" evidence="6">
    <location>
        <begin position="90"/>
        <end position="109"/>
    </location>
</feature>
<proteinExistence type="predicted"/>
<dbReference type="InterPro" id="IPR019109">
    <property type="entry name" value="MamF_MmsF"/>
</dbReference>
<dbReference type="EMBL" id="AOIU01000013">
    <property type="protein sequence ID" value="ELZ27474.1"/>
    <property type="molecule type" value="Genomic_DNA"/>
</dbReference>
<dbReference type="RefSeq" id="WP_006882898.1">
    <property type="nucleotide sequence ID" value="NZ_AOIU01000013.1"/>
</dbReference>
<keyword evidence="8" id="KW-1185">Reference proteome</keyword>
<dbReference type="OrthoDB" id="329551at2157"/>
<evidence type="ECO:0000256" key="5">
    <source>
        <dbReference type="SAM" id="MobiDB-lite"/>
    </source>
</evidence>
<keyword evidence="2 6" id="KW-0812">Transmembrane</keyword>
<comment type="caution">
    <text evidence="7">The sequence shown here is derived from an EMBL/GenBank/DDBJ whole genome shotgun (WGS) entry which is preliminary data.</text>
</comment>
<keyword evidence="3 6" id="KW-1133">Transmembrane helix</keyword>
<reference evidence="7 8" key="1">
    <citation type="journal article" date="2014" name="PLoS Genet.">
        <title>Phylogenetically driven sequencing of extremely halophilic archaea reveals strategies for static and dynamic osmo-response.</title>
        <authorList>
            <person name="Becker E.A."/>
            <person name="Seitzer P.M."/>
            <person name="Tritt A."/>
            <person name="Larsen D."/>
            <person name="Krusor M."/>
            <person name="Yao A.I."/>
            <person name="Wu D."/>
            <person name="Madern D."/>
            <person name="Eisen J.A."/>
            <person name="Darling A.E."/>
            <person name="Facciotti M.T."/>
        </authorList>
    </citation>
    <scope>NUCLEOTIDE SEQUENCE [LARGE SCALE GENOMIC DNA]</scope>
    <source>
        <strain evidence="7 8">2-9-1</strain>
    </source>
</reference>
<dbReference type="PANTHER" id="PTHR36460:SF1">
    <property type="entry name" value="UPF0132 DOMAIN PROTEIN (AFU_ORTHOLOGUE AFUA_3G10255)"/>
    <property type="match status" value="1"/>
</dbReference>
<organism evidence="7 8">
    <name type="scientific">Halosimplex carlsbadense 2-9-1</name>
    <dbReference type="NCBI Taxonomy" id="797114"/>
    <lineage>
        <taxon>Archaea</taxon>
        <taxon>Methanobacteriati</taxon>
        <taxon>Methanobacteriota</taxon>
        <taxon>Stenosarchaea group</taxon>
        <taxon>Halobacteria</taxon>
        <taxon>Halobacteriales</taxon>
        <taxon>Haloarculaceae</taxon>
        <taxon>Halosimplex</taxon>
    </lineage>
</organism>
<dbReference type="eggNOG" id="arCOG04344">
    <property type="taxonomic scope" value="Archaea"/>
</dbReference>
<feature type="region of interest" description="Disordered" evidence="5">
    <location>
        <begin position="1"/>
        <end position="82"/>
    </location>
</feature>